<evidence type="ECO:0000313" key="1">
    <source>
        <dbReference type="EMBL" id="KZP29126.1"/>
    </source>
</evidence>
<gene>
    <name evidence="1" type="ORF">FIBSPDRAFT_947128</name>
</gene>
<dbReference type="Proteomes" id="UP000076532">
    <property type="component" value="Unassembled WGS sequence"/>
</dbReference>
<name>A0A166S813_9AGAM</name>
<proteinExistence type="predicted"/>
<sequence length="62" mass="6412">MSSPEAVSWSGFSTLQATTQMVNVDDVFAGVLQAAPSDKPTAVMNAPSGLPKLAGQLYQGGW</sequence>
<keyword evidence="2" id="KW-1185">Reference proteome</keyword>
<evidence type="ECO:0000313" key="2">
    <source>
        <dbReference type="Proteomes" id="UP000076532"/>
    </source>
</evidence>
<accession>A0A166S813</accession>
<organism evidence="1 2">
    <name type="scientific">Athelia psychrophila</name>
    <dbReference type="NCBI Taxonomy" id="1759441"/>
    <lineage>
        <taxon>Eukaryota</taxon>
        <taxon>Fungi</taxon>
        <taxon>Dikarya</taxon>
        <taxon>Basidiomycota</taxon>
        <taxon>Agaricomycotina</taxon>
        <taxon>Agaricomycetes</taxon>
        <taxon>Agaricomycetidae</taxon>
        <taxon>Atheliales</taxon>
        <taxon>Atheliaceae</taxon>
        <taxon>Athelia</taxon>
    </lineage>
</organism>
<reference evidence="1 2" key="1">
    <citation type="journal article" date="2016" name="Mol. Biol. Evol.">
        <title>Comparative Genomics of Early-Diverging Mushroom-Forming Fungi Provides Insights into the Origins of Lignocellulose Decay Capabilities.</title>
        <authorList>
            <person name="Nagy L.G."/>
            <person name="Riley R."/>
            <person name="Tritt A."/>
            <person name="Adam C."/>
            <person name="Daum C."/>
            <person name="Floudas D."/>
            <person name="Sun H."/>
            <person name="Yadav J.S."/>
            <person name="Pangilinan J."/>
            <person name="Larsson K.H."/>
            <person name="Matsuura K."/>
            <person name="Barry K."/>
            <person name="Labutti K."/>
            <person name="Kuo R."/>
            <person name="Ohm R.A."/>
            <person name="Bhattacharya S.S."/>
            <person name="Shirouzu T."/>
            <person name="Yoshinaga Y."/>
            <person name="Martin F.M."/>
            <person name="Grigoriev I.V."/>
            <person name="Hibbett D.S."/>
        </authorList>
    </citation>
    <scope>NUCLEOTIDE SEQUENCE [LARGE SCALE GENOMIC DNA]</scope>
    <source>
        <strain evidence="1 2">CBS 109695</strain>
    </source>
</reference>
<protein>
    <submittedName>
        <fullName evidence="1">Uncharacterized protein</fullName>
    </submittedName>
</protein>
<dbReference type="AlphaFoldDB" id="A0A166S813"/>
<dbReference type="EMBL" id="KV417500">
    <property type="protein sequence ID" value="KZP29126.1"/>
    <property type="molecule type" value="Genomic_DNA"/>
</dbReference>